<feature type="transmembrane region" description="Helical" evidence="1">
    <location>
        <begin position="153"/>
        <end position="173"/>
    </location>
</feature>
<keyword evidence="1" id="KW-0472">Membrane</keyword>
<dbReference type="EMBL" id="CP084167">
    <property type="protein sequence ID" value="UJG42594.1"/>
    <property type="molecule type" value="Genomic_DNA"/>
</dbReference>
<feature type="transmembrane region" description="Helical" evidence="1">
    <location>
        <begin position="105"/>
        <end position="133"/>
    </location>
</feature>
<evidence type="ECO:0000256" key="1">
    <source>
        <dbReference type="SAM" id="Phobius"/>
    </source>
</evidence>
<feature type="transmembrane region" description="Helical" evidence="1">
    <location>
        <begin position="64"/>
        <end position="85"/>
    </location>
</feature>
<organism evidence="2">
    <name type="scientific">Candidatus Heimdallarchaeum endolithica</name>
    <dbReference type="NCBI Taxonomy" id="2876572"/>
    <lineage>
        <taxon>Archaea</taxon>
        <taxon>Promethearchaeati</taxon>
        <taxon>Candidatus Heimdallarchaeota</taxon>
        <taxon>Candidatus Heimdallarchaeia (ex Rinke et al. 2021) (nom. nud.)</taxon>
        <taxon>Candidatus Heimdallarchaeales</taxon>
        <taxon>Candidatus Heimdallarchaeaceae</taxon>
        <taxon>Candidatus Heimdallarchaeum</taxon>
    </lineage>
</organism>
<feature type="transmembrane region" description="Helical" evidence="1">
    <location>
        <begin position="20"/>
        <end position="44"/>
    </location>
</feature>
<protein>
    <submittedName>
        <fullName evidence="2">Uncharacterized protein</fullName>
    </submittedName>
</protein>
<keyword evidence="1" id="KW-1133">Transmembrane helix</keyword>
<evidence type="ECO:0000313" key="2">
    <source>
        <dbReference type="EMBL" id="UJG42594.1"/>
    </source>
</evidence>
<sequence length="221" mass="25451">MDVSHDKLLPLKIEYHFKETFIWSFSGVILLLFSSLFNIIDLLVTKWAYVGWFRQYLIRSTMSISFLPLAIGFGMIFSNFFVGFIRREGELARNWLIVYSVAELVSLFTLSTIVLGAFTLLAIVFGKLIAFIYLDRVFLKLKKNDEVKINFSLVYPLFGSYRIVVAIVVGLAANVRDYETELYLIAVNATLEAIFTFLIGIKLLIDLLKIRSYINSKRKKN</sequence>
<feature type="transmembrane region" description="Helical" evidence="1">
    <location>
        <begin position="185"/>
        <end position="208"/>
    </location>
</feature>
<gene>
    <name evidence="2" type="ORF">K9W46_09370</name>
</gene>
<dbReference type="Proteomes" id="UP001200513">
    <property type="component" value="Chromosome"/>
</dbReference>
<keyword evidence="1" id="KW-0812">Transmembrane</keyword>
<dbReference type="AlphaFoldDB" id="A0A9Y1BP54"/>
<accession>A0A9Y1BP54</accession>
<name>A0A9Y1BP54_9ARCH</name>
<proteinExistence type="predicted"/>
<reference evidence="2" key="1">
    <citation type="journal article" date="2022" name="Nat. Microbiol.">
        <title>Unique mobile elements and scalable gene flow at the prokaryote-eukaryote boundary revealed by circularized Asgard archaea genomes.</title>
        <authorList>
            <person name="Wu F."/>
            <person name="Speth D.R."/>
            <person name="Philosof A."/>
            <person name="Cremiere A."/>
            <person name="Narayanan A."/>
            <person name="Barco R.A."/>
            <person name="Connon S.A."/>
            <person name="Amend J.P."/>
            <person name="Antoshechkin I.A."/>
            <person name="Orphan V.J."/>
        </authorList>
    </citation>
    <scope>NUCLEOTIDE SEQUENCE</scope>
    <source>
        <strain evidence="2">PR6</strain>
    </source>
</reference>